<dbReference type="GO" id="GO:0001907">
    <property type="term" value="P:symbiont-mediated killing of host cell"/>
    <property type="evidence" value="ECO:0007669"/>
    <property type="project" value="InterPro"/>
</dbReference>
<evidence type="ECO:0000256" key="5">
    <source>
        <dbReference type="ARBA" id="ARBA00029653"/>
    </source>
</evidence>
<keyword evidence="3" id="KW-0749">Sporulation</keyword>
<name>A0A0K0WVQ0_BACTU</name>
<dbReference type="PANTHER" id="PTHR37003:SF2">
    <property type="entry name" value="PESTICIDAL CRYSTAL PROTEIN N-TERMINAL DOMAIN-CONTAINING PROTEIN"/>
    <property type="match status" value="1"/>
</dbReference>
<evidence type="ECO:0000256" key="2">
    <source>
        <dbReference type="ARBA" id="ARBA00022656"/>
    </source>
</evidence>
<dbReference type="AlphaFoldDB" id="A0A0K0WVQ0"/>
<dbReference type="Pfam" id="PF03945">
    <property type="entry name" value="Endotoxin_N"/>
    <property type="match status" value="1"/>
</dbReference>
<dbReference type="InterPro" id="IPR038979">
    <property type="entry name" value="Pest_crys"/>
</dbReference>
<evidence type="ECO:0000256" key="1">
    <source>
        <dbReference type="ARBA" id="ARBA00007819"/>
    </source>
</evidence>
<protein>
    <recommendedName>
        <fullName evidence="5">Crystaline entomocidal protoxin</fullName>
    </recommendedName>
</protein>
<dbReference type="Gene3D" id="1.20.190.10">
    <property type="entry name" value="Pesticidal crystal protein, N-terminal domain"/>
    <property type="match status" value="1"/>
</dbReference>
<proteinExistence type="inferred from homology"/>
<keyword evidence="2" id="KW-0800">Toxin</keyword>
<organism evidence="7">
    <name type="scientific">Bacillus thuringiensis</name>
    <dbReference type="NCBI Taxonomy" id="1428"/>
    <lineage>
        <taxon>Bacteria</taxon>
        <taxon>Bacillati</taxon>
        <taxon>Bacillota</taxon>
        <taxon>Bacilli</taxon>
        <taxon>Bacillales</taxon>
        <taxon>Bacillaceae</taxon>
        <taxon>Bacillus</taxon>
        <taxon>Bacillus cereus group</taxon>
    </lineage>
</organism>
<dbReference type="PANTHER" id="PTHR37003">
    <property type="entry name" value="ENDOTOXIN_N DOMAIN-CONTAINING PROTEIN-RELATED"/>
    <property type="match status" value="1"/>
</dbReference>
<keyword evidence="4" id="KW-0843">Virulence</keyword>
<dbReference type="SUPFAM" id="SSF56849">
    <property type="entry name" value="delta-Endotoxin (insectocide), N-terminal domain"/>
    <property type="match status" value="1"/>
</dbReference>
<dbReference type="GO" id="GO:0030435">
    <property type="term" value="P:sporulation resulting in formation of a cellular spore"/>
    <property type="evidence" value="ECO:0007669"/>
    <property type="project" value="UniProtKB-KW"/>
</dbReference>
<dbReference type="InterPro" id="IPR036716">
    <property type="entry name" value="Pest_crys_N_sf"/>
</dbReference>
<sequence>MVNENMDMYNNNGSMNGNPDMYNKNGSMNGNTDVYNNNGSMNGNPDMYNNNGSMNGNTDVYNNNGSMNGNPDVYNKNGSMDGNPDMYNNNGSMNGNTDVYNKNGSMNGNPDMYNNNGSMNGNTDVYNNNGSMNGNTDNQVPAYNILSAENPSNILESDTRCTLNVKNVQDEAICTGSNLTNEIGPLVVPIAFTPIILTPALIEVGEWLGVQIGKWALSTALKELKSFLFPNSDPQREMEKLRIELENSFNKKLTEDKLNFLTAAYTGFNNLSNSFISATERVKAAEITLATAPSQENQDILDEARTLARDYFVSLHSQMIVWLPQFEISGYEEISLPLFTQMCTLHLTHLKDGVLMGQNWGLSTDDIKHFKGEFYRLSNDYTSRAFDSFHRGFNRLRTQQGTAGVIKFRTAMNAYAFDNIYKWSLLRYEGINPRITRSLWHYIGYNSSLGSNDFNTLYKLMVGIPHERFRTVAIGYRAKTGEDWKVTGAKSTFYSGGGEWVGNVSKATRIPVYTTKTDWRQFERRIHGRLGTEQYTRWHLTIQDTNIIGNSYLTGLPFDISYPDYFIRTISAKPEAYPIYKSLSLGDKPGYVVDNPGNNLIIGFSPDNLKTFMTDGNRYHSIESGYPTNPSCTIPAVLYNSVSNPFQAYFNDELGNGSDGSITLIRRGGAHYLVDSRSASYDRSFRLIIRIQAGSSAFKVTVRSRHTSESFELNFTLLSDQDINYYYDYISQPFNLSSTYYYIDVERVLSDDIRALTFNQMIIVPTTEFQIL</sequence>
<evidence type="ECO:0000259" key="6">
    <source>
        <dbReference type="Pfam" id="PF03945"/>
    </source>
</evidence>
<dbReference type="InterPro" id="IPR005639">
    <property type="entry name" value="Pest_crys_dom_I"/>
</dbReference>
<comment type="similarity">
    <text evidence="1">Belongs to the delta endotoxin family.</text>
</comment>
<evidence type="ECO:0000313" key="7">
    <source>
        <dbReference type="EMBL" id="AKS28920.1"/>
    </source>
</evidence>
<accession>A0A0K0WVQ0</accession>
<feature type="domain" description="Pesticidal crystal protein" evidence="6">
    <location>
        <begin position="231"/>
        <end position="424"/>
    </location>
</feature>
<dbReference type="GO" id="GO:0090729">
    <property type="term" value="F:toxin activity"/>
    <property type="evidence" value="ECO:0007669"/>
    <property type="project" value="UniProtKB-KW"/>
</dbReference>
<dbReference type="EMBL" id="KP765450">
    <property type="protein sequence ID" value="AKS28920.1"/>
    <property type="molecule type" value="Genomic_DNA"/>
</dbReference>
<evidence type="ECO:0000256" key="3">
    <source>
        <dbReference type="ARBA" id="ARBA00022969"/>
    </source>
</evidence>
<evidence type="ECO:0000256" key="4">
    <source>
        <dbReference type="ARBA" id="ARBA00023026"/>
    </source>
</evidence>
<reference evidence="7" key="1">
    <citation type="journal article" date="2016" name="Curr. Microbiol.">
        <title>Anti-cancer Parasporin Toxins are Associated with Different Environments: Discovery of Two Novel Parasporin 5-like Genes.</title>
        <authorList>
            <person name="Ammons D.R."/>
            <person name="Short J.D."/>
            <person name="Bailey J."/>
            <person name="Hinojosa G."/>
            <person name="Tavarez L."/>
            <person name="Salazar M."/>
            <person name="Rampersad J.N."/>
        </authorList>
    </citation>
    <scope>NUCLEOTIDE SEQUENCE</scope>
    <source>
        <strain evidence="7">210-8-45</strain>
    </source>
</reference>